<evidence type="ECO:0000313" key="11">
    <source>
        <dbReference type="EMBL" id="KAG5673651.1"/>
    </source>
</evidence>
<dbReference type="GO" id="GO:0034625">
    <property type="term" value="P:fatty acid elongation, monounsaturated fatty acid"/>
    <property type="evidence" value="ECO:0007669"/>
    <property type="project" value="TreeGrafter"/>
</dbReference>
<evidence type="ECO:0000313" key="12">
    <source>
        <dbReference type="Proteomes" id="UP001107558"/>
    </source>
</evidence>
<accession>A0A9J6BVU0</accession>
<dbReference type="EMBL" id="JADBJN010000003">
    <property type="protein sequence ID" value="KAG5673651.1"/>
    <property type="molecule type" value="Genomic_DNA"/>
</dbReference>
<feature type="transmembrane region" description="Helical" evidence="10">
    <location>
        <begin position="62"/>
        <end position="83"/>
    </location>
</feature>
<evidence type="ECO:0000256" key="10">
    <source>
        <dbReference type="RuleBase" id="RU361115"/>
    </source>
</evidence>
<evidence type="ECO:0000256" key="3">
    <source>
        <dbReference type="ARBA" id="ARBA00022679"/>
    </source>
</evidence>
<dbReference type="EC" id="2.3.1.199" evidence="10"/>
<dbReference type="PANTHER" id="PTHR11157:SF22">
    <property type="entry name" value="ELONGATION OF VERY LONG CHAIN FATTY ACIDS PROTEIN"/>
    <property type="match status" value="1"/>
</dbReference>
<dbReference type="InterPro" id="IPR002076">
    <property type="entry name" value="ELO_fam"/>
</dbReference>
<feature type="transmembrane region" description="Helical" evidence="10">
    <location>
        <begin position="95"/>
        <end position="111"/>
    </location>
</feature>
<dbReference type="GO" id="GO:0019367">
    <property type="term" value="P:fatty acid elongation, saturated fatty acid"/>
    <property type="evidence" value="ECO:0007669"/>
    <property type="project" value="TreeGrafter"/>
</dbReference>
<keyword evidence="7 10" id="KW-0443">Lipid metabolism</keyword>
<comment type="catalytic activity">
    <reaction evidence="10">
        <text>a very-long-chain acyl-CoA + malonyl-CoA + H(+) = a very-long-chain 3-oxoacyl-CoA + CO2 + CoA</text>
        <dbReference type="Rhea" id="RHEA:32727"/>
        <dbReference type="ChEBI" id="CHEBI:15378"/>
        <dbReference type="ChEBI" id="CHEBI:16526"/>
        <dbReference type="ChEBI" id="CHEBI:57287"/>
        <dbReference type="ChEBI" id="CHEBI:57384"/>
        <dbReference type="ChEBI" id="CHEBI:90725"/>
        <dbReference type="ChEBI" id="CHEBI:90736"/>
        <dbReference type="EC" id="2.3.1.199"/>
    </reaction>
</comment>
<evidence type="ECO:0000256" key="7">
    <source>
        <dbReference type="ARBA" id="ARBA00023098"/>
    </source>
</evidence>
<proteinExistence type="inferred from homology"/>
<feature type="transmembrane region" description="Helical" evidence="10">
    <location>
        <begin position="262"/>
        <end position="283"/>
    </location>
</feature>
<dbReference type="Proteomes" id="UP001107558">
    <property type="component" value="Chromosome 3"/>
</dbReference>
<dbReference type="AlphaFoldDB" id="A0A9J6BVU0"/>
<keyword evidence="12" id="KW-1185">Reference proteome</keyword>
<evidence type="ECO:0000256" key="5">
    <source>
        <dbReference type="ARBA" id="ARBA00022832"/>
    </source>
</evidence>
<comment type="similarity">
    <text evidence="10">Belongs to the ELO family.</text>
</comment>
<keyword evidence="4 10" id="KW-0812">Transmembrane</keyword>
<keyword evidence="8 10" id="KW-0472">Membrane</keyword>
<evidence type="ECO:0000256" key="1">
    <source>
        <dbReference type="ARBA" id="ARBA00004141"/>
    </source>
</evidence>
<evidence type="ECO:0000256" key="2">
    <source>
        <dbReference type="ARBA" id="ARBA00022516"/>
    </source>
</evidence>
<evidence type="ECO:0000256" key="9">
    <source>
        <dbReference type="ARBA" id="ARBA00023160"/>
    </source>
</evidence>
<keyword evidence="9 10" id="KW-0275">Fatty acid biosynthesis</keyword>
<evidence type="ECO:0000256" key="6">
    <source>
        <dbReference type="ARBA" id="ARBA00022989"/>
    </source>
</evidence>
<dbReference type="PANTHER" id="PTHR11157">
    <property type="entry name" value="FATTY ACID ACYL TRANSFERASE-RELATED"/>
    <property type="match status" value="1"/>
</dbReference>
<dbReference type="GO" id="GO:0005789">
    <property type="term" value="C:endoplasmic reticulum membrane"/>
    <property type="evidence" value="ECO:0007669"/>
    <property type="project" value="TreeGrafter"/>
</dbReference>
<dbReference type="GO" id="GO:0009922">
    <property type="term" value="F:fatty acid elongase activity"/>
    <property type="evidence" value="ECO:0007669"/>
    <property type="project" value="UniProtKB-EC"/>
</dbReference>
<evidence type="ECO:0000256" key="8">
    <source>
        <dbReference type="ARBA" id="ARBA00023136"/>
    </source>
</evidence>
<keyword evidence="2 10" id="KW-0444">Lipid biosynthesis</keyword>
<reference evidence="11" key="1">
    <citation type="submission" date="2021-03" db="EMBL/GenBank/DDBJ databases">
        <title>Chromosome level genome of the anhydrobiotic midge Polypedilum vanderplanki.</title>
        <authorList>
            <person name="Yoshida Y."/>
            <person name="Kikawada T."/>
            <person name="Gusev O."/>
        </authorList>
    </citation>
    <scope>NUCLEOTIDE SEQUENCE</scope>
    <source>
        <strain evidence="11">NIAS01</strain>
        <tissue evidence="11">Whole body or cell culture</tissue>
    </source>
</reference>
<sequence length="302" mass="36210">MNNYTDFDGFHGFQKNFVKMAIDEYYSPQQNWPDLVLRYWTVIDERLGDSRAKNYPFITTPLATIGFVLIYLTWVCVIGPFYMRDKKPYNLRSTLIYYNAFQVFLSAYMFYEHLMAGWIKGYSFTCQTVDYSDNYLSRRMMNLCYVYYLSKLTEFADTIFFVLRKKKSQITWLHLYHHSLTPLEAWILVRFIAGGNATFPNILNNFVHILMYFYYMLSAMGPQYQKYLWWKKYMTEIQIAQFVLCIFHNIRALCTGCAFPPFMSSLLLINSIIFFILFMNFYIQNFYKRKSAEQATEKHKAQ</sequence>
<feature type="transmembrane region" description="Helical" evidence="10">
    <location>
        <begin position="205"/>
        <end position="221"/>
    </location>
</feature>
<gene>
    <name evidence="11" type="ORF">PVAND_003679</name>
</gene>
<name>A0A9J6BVU0_POLVA</name>
<dbReference type="Pfam" id="PF01151">
    <property type="entry name" value="ELO"/>
    <property type="match status" value="1"/>
</dbReference>
<comment type="subcellular location">
    <subcellularLocation>
        <location evidence="1">Membrane</location>
        <topology evidence="1">Multi-pass membrane protein</topology>
    </subcellularLocation>
</comment>
<keyword evidence="5 10" id="KW-0276">Fatty acid metabolism</keyword>
<keyword evidence="6 10" id="KW-1133">Transmembrane helix</keyword>
<organism evidence="11 12">
    <name type="scientific">Polypedilum vanderplanki</name>
    <name type="common">Sleeping chironomid midge</name>
    <dbReference type="NCBI Taxonomy" id="319348"/>
    <lineage>
        <taxon>Eukaryota</taxon>
        <taxon>Metazoa</taxon>
        <taxon>Ecdysozoa</taxon>
        <taxon>Arthropoda</taxon>
        <taxon>Hexapoda</taxon>
        <taxon>Insecta</taxon>
        <taxon>Pterygota</taxon>
        <taxon>Neoptera</taxon>
        <taxon>Endopterygota</taxon>
        <taxon>Diptera</taxon>
        <taxon>Nematocera</taxon>
        <taxon>Chironomoidea</taxon>
        <taxon>Chironomidae</taxon>
        <taxon>Chironominae</taxon>
        <taxon>Polypedilum</taxon>
        <taxon>Polypedilum</taxon>
    </lineage>
</organism>
<dbReference type="GO" id="GO:0034626">
    <property type="term" value="P:fatty acid elongation, polyunsaturated fatty acid"/>
    <property type="evidence" value="ECO:0007669"/>
    <property type="project" value="TreeGrafter"/>
</dbReference>
<feature type="transmembrane region" description="Helical" evidence="10">
    <location>
        <begin position="145"/>
        <end position="163"/>
    </location>
</feature>
<dbReference type="GO" id="GO:0042761">
    <property type="term" value="P:very long-chain fatty acid biosynthetic process"/>
    <property type="evidence" value="ECO:0007669"/>
    <property type="project" value="TreeGrafter"/>
</dbReference>
<keyword evidence="3 10" id="KW-0808">Transferase</keyword>
<evidence type="ECO:0000256" key="4">
    <source>
        <dbReference type="ARBA" id="ARBA00022692"/>
    </source>
</evidence>
<comment type="caution">
    <text evidence="11">The sequence shown here is derived from an EMBL/GenBank/DDBJ whole genome shotgun (WGS) entry which is preliminary data.</text>
</comment>
<protein>
    <recommendedName>
        <fullName evidence="10">Elongation of very long chain fatty acids protein</fullName>
        <ecNumber evidence="10">2.3.1.199</ecNumber>
    </recommendedName>
    <alternativeName>
        <fullName evidence="10">Very-long-chain 3-oxoacyl-CoA synthase</fullName>
    </alternativeName>
</protein>
<dbReference type="OrthoDB" id="434092at2759"/>
<dbReference type="GO" id="GO:0030148">
    <property type="term" value="P:sphingolipid biosynthetic process"/>
    <property type="evidence" value="ECO:0007669"/>
    <property type="project" value="TreeGrafter"/>
</dbReference>